<keyword evidence="1" id="KW-0812">Transmembrane</keyword>
<dbReference type="Proteomes" id="UP001595914">
    <property type="component" value="Unassembled WGS sequence"/>
</dbReference>
<reference evidence="3" key="1">
    <citation type="journal article" date="2019" name="Int. J. Syst. Evol. Microbiol.">
        <title>The Global Catalogue of Microorganisms (GCM) 10K type strain sequencing project: providing services to taxonomists for standard genome sequencing and annotation.</title>
        <authorList>
            <consortium name="The Broad Institute Genomics Platform"/>
            <consortium name="The Broad Institute Genome Sequencing Center for Infectious Disease"/>
            <person name="Wu L."/>
            <person name="Ma J."/>
        </authorList>
    </citation>
    <scope>NUCLEOTIDE SEQUENCE [LARGE SCALE GENOMIC DNA]</scope>
    <source>
        <strain evidence="3">CCUG 54520</strain>
    </source>
</reference>
<evidence type="ECO:0000313" key="3">
    <source>
        <dbReference type="Proteomes" id="UP001595914"/>
    </source>
</evidence>
<sequence>MPPVYGPQEYPIEPVPQPTPEQIQHEAMLEEQRRQQAWADHYARQESQGYPPPPQQAYPMYQQPVPVVNQTVVVNNAKSGCNHTLHLILTLVTCGLWLPVWILCAIVQG</sequence>
<dbReference type="RefSeq" id="WP_378413907.1">
    <property type="nucleotide sequence ID" value="NZ_JBHSFO010000001.1"/>
</dbReference>
<accession>A0ABV9FQ04</accession>
<keyword evidence="3" id="KW-1185">Reference proteome</keyword>
<evidence type="ECO:0000313" key="2">
    <source>
        <dbReference type="EMBL" id="MFC4602626.1"/>
    </source>
</evidence>
<protein>
    <submittedName>
        <fullName evidence="2">Uncharacterized protein</fullName>
    </submittedName>
</protein>
<evidence type="ECO:0000256" key="1">
    <source>
        <dbReference type="SAM" id="Phobius"/>
    </source>
</evidence>
<keyword evidence="1" id="KW-1133">Transmembrane helix</keyword>
<name>A0ABV9FQ04_9NOCA</name>
<keyword evidence="1" id="KW-0472">Membrane</keyword>
<proteinExistence type="predicted"/>
<organism evidence="2 3">
    <name type="scientific">Rhodococcus kronopolitis</name>
    <dbReference type="NCBI Taxonomy" id="1460226"/>
    <lineage>
        <taxon>Bacteria</taxon>
        <taxon>Bacillati</taxon>
        <taxon>Actinomycetota</taxon>
        <taxon>Actinomycetes</taxon>
        <taxon>Mycobacteriales</taxon>
        <taxon>Nocardiaceae</taxon>
        <taxon>Rhodococcus</taxon>
    </lineage>
</organism>
<comment type="caution">
    <text evidence="2">The sequence shown here is derived from an EMBL/GenBank/DDBJ whole genome shotgun (WGS) entry which is preliminary data.</text>
</comment>
<feature type="transmembrane region" description="Helical" evidence="1">
    <location>
        <begin position="85"/>
        <end position="107"/>
    </location>
</feature>
<gene>
    <name evidence="2" type="ORF">ACFO6S_02855</name>
</gene>
<dbReference type="EMBL" id="JBHSFO010000001">
    <property type="protein sequence ID" value="MFC4602626.1"/>
    <property type="molecule type" value="Genomic_DNA"/>
</dbReference>